<organism evidence="1 2">
    <name type="scientific">Geotalea uraniireducens (strain Rf4)</name>
    <name type="common">Geobacter uraniireducens</name>
    <dbReference type="NCBI Taxonomy" id="351605"/>
    <lineage>
        <taxon>Bacteria</taxon>
        <taxon>Pseudomonadati</taxon>
        <taxon>Thermodesulfobacteriota</taxon>
        <taxon>Desulfuromonadia</taxon>
        <taxon>Geobacterales</taxon>
        <taxon>Geobacteraceae</taxon>
        <taxon>Geotalea</taxon>
    </lineage>
</organism>
<dbReference type="STRING" id="351605.Gura_3700"/>
<dbReference type="InterPro" id="IPR032587">
    <property type="entry name" value="DUF4911"/>
</dbReference>
<evidence type="ECO:0000313" key="2">
    <source>
        <dbReference type="Proteomes" id="UP000006695"/>
    </source>
</evidence>
<dbReference type="RefSeq" id="WP_011940506.1">
    <property type="nucleotide sequence ID" value="NC_009483.1"/>
</dbReference>
<protein>
    <recommendedName>
        <fullName evidence="3">DUF4911 domain-containing protein</fullName>
    </recommendedName>
</protein>
<sequence>MMDTVTRYFQIHRRDLVFMKFILEAYEGLSTLSTEDRDKGIVRLNVPQPFNDDVDALIEALRMEISITEVELPEGSIVEPAPQPCKEGLYHA</sequence>
<accession>A5G7T5</accession>
<dbReference type="EMBL" id="CP000698">
    <property type="protein sequence ID" value="ABQ27853.1"/>
    <property type="molecule type" value="Genomic_DNA"/>
</dbReference>
<evidence type="ECO:0000313" key="1">
    <source>
        <dbReference type="EMBL" id="ABQ27853.1"/>
    </source>
</evidence>
<dbReference type="HOGENOM" id="CLU_190608_0_0_7"/>
<gene>
    <name evidence="1" type="ordered locus">Gura_3700</name>
</gene>
<dbReference type="Proteomes" id="UP000006695">
    <property type="component" value="Chromosome"/>
</dbReference>
<evidence type="ECO:0008006" key="3">
    <source>
        <dbReference type="Google" id="ProtNLM"/>
    </source>
</evidence>
<dbReference type="Pfam" id="PF16256">
    <property type="entry name" value="DUF4911"/>
    <property type="match status" value="1"/>
</dbReference>
<reference evidence="1 2" key="1">
    <citation type="submission" date="2007-05" db="EMBL/GenBank/DDBJ databases">
        <title>Complete sequence of Geobacter uraniireducens Rf4.</title>
        <authorList>
            <consortium name="US DOE Joint Genome Institute"/>
            <person name="Copeland A."/>
            <person name="Lucas S."/>
            <person name="Lapidus A."/>
            <person name="Barry K."/>
            <person name="Detter J.C."/>
            <person name="Glavina del Rio T."/>
            <person name="Hammon N."/>
            <person name="Israni S."/>
            <person name="Dalin E."/>
            <person name="Tice H."/>
            <person name="Pitluck S."/>
            <person name="Chertkov O."/>
            <person name="Brettin T."/>
            <person name="Bruce D."/>
            <person name="Han C."/>
            <person name="Schmutz J."/>
            <person name="Larimer F."/>
            <person name="Land M."/>
            <person name="Hauser L."/>
            <person name="Kyrpides N."/>
            <person name="Mikhailova N."/>
            <person name="Shelobolina E."/>
            <person name="Aklujkar M."/>
            <person name="Lovley D."/>
            <person name="Richardson P."/>
        </authorList>
    </citation>
    <scope>NUCLEOTIDE SEQUENCE [LARGE SCALE GENOMIC DNA]</scope>
    <source>
        <strain evidence="1 2">Rf4</strain>
    </source>
</reference>
<keyword evidence="2" id="KW-1185">Reference proteome</keyword>
<proteinExistence type="predicted"/>
<dbReference type="AlphaFoldDB" id="A5G7T5"/>
<dbReference type="KEGG" id="gur:Gura_3700"/>
<name>A5G7T5_GEOUR</name>